<dbReference type="EMBL" id="JASJQH010002242">
    <property type="protein sequence ID" value="KAK9760350.1"/>
    <property type="molecule type" value="Genomic_DNA"/>
</dbReference>
<sequence>GLRLFDHGNLDKPIPDLGVDNDVIDNGDENGEAPPNIDPKTGFVFVDFEDQGQKAYNYRNHPASEPDWLRTDHPATRIYNAHSNVLQRFRIVGGLDKPRAVTFHLHGHGWLSQSARPGREFTSVNNAITPGSTQSDTFYASSYTGDWAYRDGVMFTNILDGLWGIFRTTDAPRAKENA</sequence>
<feature type="compositionally biased region" description="Acidic residues" evidence="1">
    <location>
        <begin position="22"/>
        <end position="31"/>
    </location>
</feature>
<dbReference type="SUPFAM" id="SSF49503">
    <property type="entry name" value="Cupredoxins"/>
    <property type="match status" value="1"/>
</dbReference>
<reference evidence="2 3" key="1">
    <citation type="submission" date="2023-04" db="EMBL/GenBank/DDBJ databases">
        <title>Genome of Basidiobolus ranarum AG-B5.</title>
        <authorList>
            <person name="Stajich J.E."/>
            <person name="Carter-House D."/>
            <person name="Gryganskyi A."/>
        </authorList>
    </citation>
    <scope>NUCLEOTIDE SEQUENCE [LARGE SCALE GENOMIC DNA]</scope>
    <source>
        <strain evidence="2 3">AG-B5</strain>
    </source>
</reference>
<dbReference type="Gene3D" id="2.60.40.420">
    <property type="entry name" value="Cupredoxins - blue copper proteins"/>
    <property type="match status" value="1"/>
</dbReference>
<name>A0ABR2WFQ1_9FUNG</name>
<keyword evidence="3" id="KW-1185">Reference proteome</keyword>
<gene>
    <name evidence="2" type="ORF">K7432_015730</name>
</gene>
<evidence type="ECO:0000313" key="3">
    <source>
        <dbReference type="Proteomes" id="UP001479436"/>
    </source>
</evidence>
<accession>A0ABR2WFQ1</accession>
<protein>
    <submittedName>
        <fullName evidence="2">Uncharacterized protein</fullName>
    </submittedName>
</protein>
<evidence type="ECO:0000313" key="2">
    <source>
        <dbReference type="EMBL" id="KAK9760350.1"/>
    </source>
</evidence>
<evidence type="ECO:0000256" key="1">
    <source>
        <dbReference type="SAM" id="MobiDB-lite"/>
    </source>
</evidence>
<organism evidence="2 3">
    <name type="scientific">Basidiobolus ranarum</name>
    <dbReference type="NCBI Taxonomy" id="34480"/>
    <lineage>
        <taxon>Eukaryota</taxon>
        <taxon>Fungi</taxon>
        <taxon>Fungi incertae sedis</taxon>
        <taxon>Zoopagomycota</taxon>
        <taxon>Entomophthoromycotina</taxon>
        <taxon>Basidiobolomycetes</taxon>
        <taxon>Basidiobolales</taxon>
        <taxon>Basidiobolaceae</taxon>
        <taxon>Basidiobolus</taxon>
    </lineage>
</organism>
<feature type="region of interest" description="Disordered" evidence="1">
    <location>
        <begin position="16"/>
        <end position="38"/>
    </location>
</feature>
<proteinExistence type="predicted"/>
<dbReference type="InterPro" id="IPR008972">
    <property type="entry name" value="Cupredoxin"/>
</dbReference>
<feature type="non-terminal residue" evidence="2">
    <location>
        <position position="1"/>
    </location>
</feature>
<comment type="caution">
    <text evidence="2">The sequence shown here is derived from an EMBL/GenBank/DDBJ whole genome shotgun (WGS) entry which is preliminary data.</text>
</comment>
<dbReference type="Proteomes" id="UP001479436">
    <property type="component" value="Unassembled WGS sequence"/>
</dbReference>